<evidence type="ECO:0000313" key="3">
    <source>
        <dbReference type="Proteomes" id="UP001437256"/>
    </source>
</evidence>
<organism evidence="2 3">
    <name type="scientific">Marasmius tenuissimus</name>
    <dbReference type="NCBI Taxonomy" id="585030"/>
    <lineage>
        <taxon>Eukaryota</taxon>
        <taxon>Fungi</taxon>
        <taxon>Dikarya</taxon>
        <taxon>Basidiomycota</taxon>
        <taxon>Agaricomycotina</taxon>
        <taxon>Agaricomycetes</taxon>
        <taxon>Agaricomycetidae</taxon>
        <taxon>Agaricales</taxon>
        <taxon>Marasmiineae</taxon>
        <taxon>Marasmiaceae</taxon>
        <taxon>Marasmius</taxon>
    </lineage>
</organism>
<comment type="caution">
    <text evidence="2">The sequence shown here is derived from an EMBL/GenBank/DDBJ whole genome shotgun (WGS) entry which is preliminary data.</text>
</comment>
<feature type="region of interest" description="Disordered" evidence="1">
    <location>
        <begin position="63"/>
        <end position="108"/>
    </location>
</feature>
<evidence type="ECO:0000256" key="1">
    <source>
        <dbReference type="SAM" id="MobiDB-lite"/>
    </source>
</evidence>
<evidence type="ECO:0000313" key="2">
    <source>
        <dbReference type="EMBL" id="KAL0063821.1"/>
    </source>
</evidence>
<sequence length="108" mass="11895">MEWLYKPRTMKDIKDGIYDTVRTSFGRVRLRSDAESGSGTHYRDEIIARQEREIADLRRALAARGTASTGDTAAFTPRPSMVPMPTGVGVGSSRDVRAQTTAPAVEHD</sequence>
<reference evidence="2 3" key="1">
    <citation type="submission" date="2024-05" db="EMBL/GenBank/DDBJ databases">
        <title>A draft genome resource for the thread blight pathogen Marasmius tenuissimus strain MS-2.</title>
        <authorList>
            <person name="Yulfo-Soto G.E."/>
            <person name="Baruah I.K."/>
            <person name="Amoako-Attah I."/>
            <person name="Bukari Y."/>
            <person name="Meinhardt L.W."/>
            <person name="Bailey B.A."/>
            <person name="Cohen S.P."/>
        </authorList>
    </citation>
    <scope>NUCLEOTIDE SEQUENCE [LARGE SCALE GENOMIC DNA]</scope>
    <source>
        <strain evidence="2 3">MS-2</strain>
    </source>
</reference>
<dbReference type="Proteomes" id="UP001437256">
    <property type="component" value="Unassembled WGS sequence"/>
</dbReference>
<accession>A0ABR2ZQG6</accession>
<keyword evidence="3" id="KW-1185">Reference proteome</keyword>
<gene>
    <name evidence="2" type="ORF">AAF712_009266</name>
</gene>
<dbReference type="EMBL" id="JBBXMP010000073">
    <property type="protein sequence ID" value="KAL0063821.1"/>
    <property type="molecule type" value="Genomic_DNA"/>
</dbReference>
<protein>
    <submittedName>
        <fullName evidence="2">Uncharacterized protein</fullName>
    </submittedName>
</protein>
<proteinExistence type="predicted"/>
<name>A0ABR2ZQG6_9AGAR</name>